<evidence type="ECO:0000256" key="1">
    <source>
        <dbReference type="SAM" id="MobiDB-lite"/>
    </source>
</evidence>
<accession>A0A318LK33</accession>
<dbReference type="Proteomes" id="UP000247892">
    <property type="component" value="Unassembled WGS sequence"/>
</dbReference>
<keyword evidence="3" id="KW-1185">Reference proteome</keyword>
<feature type="region of interest" description="Disordered" evidence="1">
    <location>
        <begin position="138"/>
        <end position="157"/>
    </location>
</feature>
<name>A0A318LK33_9PSEU</name>
<evidence type="ECO:0000313" key="3">
    <source>
        <dbReference type="Proteomes" id="UP000247892"/>
    </source>
</evidence>
<comment type="caution">
    <text evidence="2">The sequence shown here is derived from an EMBL/GenBank/DDBJ whole genome shotgun (WGS) entry which is preliminary data.</text>
</comment>
<dbReference type="AlphaFoldDB" id="A0A318LK33"/>
<evidence type="ECO:0000313" key="2">
    <source>
        <dbReference type="EMBL" id="PXY33807.1"/>
    </source>
</evidence>
<reference evidence="2 3" key="1">
    <citation type="submission" date="2016-07" db="EMBL/GenBank/DDBJ databases">
        <title>Draft genome sequence of Prauserella sp. YIM 121212, isolated from alkaline soil.</title>
        <authorList>
            <person name="Ruckert C."/>
            <person name="Albersmeier A."/>
            <person name="Jiang C.-L."/>
            <person name="Jiang Y."/>
            <person name="Kalinowski J."/>
            <person name="Schneider O."/>
            <person name="Winkler A."/>
            <person name="Zotchev S.B."/>
        </authorList>
    </citation>
    <scope>NUCLEOTIDE SEQUENCE [LARGE SCALE GENOMIC DNA]</scope>
    <source>
        <strain evidence="2 3">YIM 121212</strain>
    </source>
</reference>
<organism evidence="2 3">
    <name type="scientific">Prauserella flavalba</name>
    <dbReference type="NCBI Taxonomy" id="1477506"/>
    <lineage>
        <taxon>Bacteria</taxon>
        <taxon>Bacillati</taxon>
        <taxon>Actinomycetota</taxon>
        <taxon>Actinomycetes</taxon>
        <taxon>Pseudonocardiales</taxon>
        <taxon>Pseudonocardiaceae</taxon>
        <taxon>Prauserella</taxon>
    </lineage>
</organism>
<dbReference type="EMBL" id="MASU01000006">
    <property type="protein sequence ID" value="PXY33807.1"/>
    <property type="molecule type" value="Genomic_DNA"/>
</dbReference>
<gene>
    <name evidence="2" type="ORF">BA062_16360</name>
</gene>
<sequence length="157" mass="17181">MVTRSLEMGMAEEFSAEKGLDDVFARAGSALADVQKVYGTQNWVQTAVDVTAGKWTFDAEQIDAVIGQWEDLLEDLTNDQTAIRLMIDRATPPSRDDPSSNFVDGIRDGVRSLEDSNLSMIAYVEDFLGRLREAKTKIGTTEETNAAPMQAATGQSN</sequence>
<protein>
    <submittedName>
        <fullName evidence="2">Uncharacterized protein</fullName>
    </submittedName>
</protein>
<proteinExistence type="predicted"/>